<keyword evidence="5" id="KW-1185">Reference proteome</keyword>
<dbReference type="GO" id="GO:0003677">
    <property type="term" value="F:DNA binding"/>
    <property type="evidence" value="ECO:0007669"/>
    <property type="project" value="UniProtKB-KW"/>
</dbReference>
<dbReference type="GO" id="GO:0005737">
    <property type="term" value="C:cytoplasm"/>
    <property type="evidence" value="ECO:0007669"/>
    <property type="project" value="TreeGrafter"/>
</dbReference>
<dbReference type="InterPro" id="IPR016032">
    <property type="entry name" value="Sig_transdc_resp-reg_C-effctor"/>
</dbReference>
<dbReference type="InterPro" id="IPR041664">
    <property type="entry name" value="AAA_16"/>
</dbReference>
<keyword evidence="2" id="KW-0067">ATP-binding</keyword>
<dbReference type="PROSITE" id="PS00622">
    <property type="entry name" value="HTH_LUXR_1"/>
    <property type="match status" value="1"/>
</dbReference>
<dbReference type="SMART" id="SM00421">
    <property type="entry name" value="HTH_LUXR"/>
    <property type="match status" value="1"/>
</dbReference>
<comment type="caution">
    <text evidence="4">The sequence shown here is derived from an EMBL/GenBank/DDBJ whole genome shotgun (WGS) entry which is preliminary data.</text>
</comment>
<dbReference type="CDD" id="cd06170">
    <property type="entry name" value="LuxR_C_like"/>
    <property type="match status" value="1"/>
</dbReference>
<dbReference type="SMART" id="SM00382">
    <property type="entry name" value="AAA"/>
    <property type="match status" value="1"/>
</dbReference>
<organism evidence="4 5">
    <name type="scientific">Thermocatellispora tengchongensis</name>
    <dbReference type="NCBI Taxonomy" id="1073253"/>
    <lineage>
        <taxon>Bacteria</taxon>
        <taxon>Bacillati</taxon>
        <taxon>Actinomycetota</taxon>
        <taxon>Actinomycetes</taxon>
        <taxon>Streptosporangiales</taxon>
        <taxon>Streptosporangiaceae</taxon>
        <taxon>Thermocatellispora</taxon>
    </lineage>
</organism>
<evidence type="ECO:0000313" key="5">
    <source>
        <dbReference type="Proteomes" id="UP000578449"/>
    </source>
</evidence>
<evidence type="ECO:0000256" key="1">
    <source>
        <dbReference type="ARBA" id="ARBA00022741"/>
    </source>
</evidence>
<dbReference type="PANTHER" id="PTHR16305">
    <property type="entry name" value="TESTICULAR SOLUBLE ADENYLYL CYCLASE"/>
    <property type="match status" value="1"/>
</dbReference>
<dbReference type="Pfam" id="PF00196">
    <property type="entry name" value="GerE"/>
    <property type="match status" value="1"/>
</dbReference>
<gene>
    <name evidence="4" type="ORF">HNP84_004996</name>
</gene>
<dbReference type="GO" id="GO:0004016">
    <property type="term" value="F:adenylate cyclase activity"/>
    <property type="evidence" value="ECO:0007669"/>
    <property type="project" value="TreeGrafter"/>
</dbReference>
<dbReference type="Pfam" id="PF13191">
    <property type="entry name" value="AAA_16"/>
    <property type="match status" value="1"/>
</dbReference>
<dbReference type="InterPro" id="IPR027417">
    <property type="entry name" value="P-loop_NTPase"/>
</dbReference>
<keyword evidence="1" id="KW-0547">Nucleotide-binding</keyword>
<dbReference type="Proteomes" id="UP000578449">
    <property type="component" value="Unassembled WGS sequence"/>
</dbReference>
<dbReference type="RefSeq" id="WP_185052199.1">
    <property type="nucleotide sequence ID" value="NZ_BAABIX010000015.1"/>
</dbReference>
<dbReference type="PROSITE" id="PS50043">
    <property type="entry name" value="HTH_LUXR_2"/>
    <property type="match status" value="1"/>
</dbReference>
<evidence type="ECO:0000313" key="4">
    <source>
        <dbReference type="EMBL" id="MBB5135260.1"/>
    </source>
</evidence>
<dbReference type="Gene3D" id="1.10.10.10">
    <property type="entry name" value="Winged helix-like DNA-binding domain superfamily/Winged helix DNA-binding domain"/>
    <property type="match status" value="1"/>
</dbReference>
<dbReference type="GO" id="GO:0006355">
    <property type="term" value="P:regulation of DNA-templated transcription"/>
    <property type="evidence" value="ECO:0007669"/>
    <property type="project" value="InterPro"/>
</dbReference>
<keyword evidence="4" id="KW-0238">DNA-binding</keyword>
<name>A0A840PCW0_9ACTN</name>
<evidence type="ECO:0000256" key="2">
    <source>
        <dbReference type="ARBA" id="ARBA00022840"/>
    </source>
</evidence>
<protein>
    <submittedName>
        <fullName evidence="4">DNA-binding CsgD family transcriptional regulator/tetratricopeptide (TPR) repeat protein</fullName>
    </submittedName>
</protein>
<dbReference type="InterPro" id="IPR003593">
    <property type="entry name" value="AAA+_ATPase"/>
</dbReference>
<dbReference type="SUPFAM" id="SSF46894">
    <property type="entry name" value="C-terminal effector domain of the bipartite response regulators"/>
    <property type="match status" value="1"/>
</dbReference>
<dbReference type="PRINTS" id="PR00038">
    <property type="entry name" value="HTHLUXR"/>
</dbReference>
<dbReference type="SUPFAM" id="SSF52540">
    <property type="entry name" value="P-loop containing nucleoside triphosphate hydrolases"/>
    <property type="match status" value="1"/>
</dbReference>
<proteinExistence type="predicted"/>
<dbReference type="InterPro" id="IPR036388">
    <property type="entry name" value="WH-like_DNA-bd_sf"/>
</dbReference>
<reference evidence="4 5" key="1">
    <citation type="submission" date="2020-08" db="EMBL/GenBank/DDBJ databases">
        <title>Genomic Encyclopedia of Type Strains, Phase IV (KMG-IV): sequencing the most valuable type-strain genomes for metagenomic binning, comparative biology and taxonomic classification.</title>
        <authorList>
            <person name="Goeker M."/>
        </authorList>
    </citation>
    <scope>NUCLEOTIDE SEQUENCE [LARGE SCALE GENOMIC DNA]</scope>
    <source>
        <strain evidence="4 5">DSM 45615</strain>
    </source>
</reference>
<dbReference type="PANTHER" id="PTHR16305:SF35">
    <property type="entry name" value="TRANSCRIPTIONAL ACTIVATOR DOMAIN"/>
    <property type="match status" value="1"/>
</dbReference>
<evidence type="ECO:0000259" key="3">
    <source>
        <dbReference type="PROSITE" id="PS50043"/>
    </source>
</evidence>
<accession>A0A840PCW0</accession>
<feature type="domain" description="HTH luxR-type" evidence="3">
    <location>
        <begin position="861"/>
        <end position="923"/>
    </location>
</feature>
<dbReference type="InterPro" id="IPR000792">
    <property type="entry name" value="Tscrpt_reg_LuxR_C"/>
</dbReference>
<dbReference type="GO" id="GO:0005524">
    <property type="term" value="F:ATP binding"/>
    <property type="evidence" value="ECO:0007669"/>
    <property type="project" value="UniProtKB-KW"/>
</dbReference>
<dbReference type="AlphaFoldDB" id="A0A840PCW0"/>
<sequence>MSHERHGGARACHGREAERALLRDLIAGARESGGALLLLGAPGLGKTTMLDYAAAHAACDPGEGGFTVLRASGAESEHLLPFSGLHALLRPVTDRLAALPWAQAAALTQALETGTATGGLVLHAAVLNLLLATARERPVLACVDDVHLLDPASREALFFAARRLRGEPVLLLFAGSDGAGLRGVGLPAIPERTLRPLDAEASRALLDGLLPEGVPEDVRAAVLDAGCGNPLALIELAGALTPAQLWGSAPPPETLPPGGRLWRAHARRLARLPEATRAVLLMVAADPHLETDTLMRAVEPEHALAALEPAEAEGIVEVRGREVGFREPLVRSIVYQEASLARRRAAHRTLARLLDHDHHRLRQAWHRAAALDGPREELAGELHRAASEARGQGGYVESSLAFERAAELTARRADKAARLAAAAYDAWLAGQPGRTRILLARLHPLTTSPELRVRAELIRGHLELRGGEPAHARDELLAAAEWLLDRDRALAVRALMRAGEASYLAGDHERYLAIARHATALRRPDDPAATQLMFEYLDGLAATFSGRHDQATGPLRRVLELSSSVANPSVLVWASVASLLLGEDEHALALSSRAVDTARARRAAAAVPHALEFLVHAESWLGRYASVAANALEGYRRAEETGQRNSAAQHLAWLALSAAVQGDAETCRIRSRAAIELADAHGLGLTSALSNWALAVLDLSSGNTAAAADRLRATAGSGGGGHVVVRVIATPHFVEAAVRTGDRERARAALAVLDRWVSSTASPDRLALAARCHALLAPPREADDRFRHALELHRAGSSEFELARTQLLYGSALRRSRRPGAAREHLHGALQTFERFDARLWAEQARGELRASGEAVQPREASRPARELTAQQLQIARMVAEGATNREVAAQLFLSVRTVEHHLRNIFARLDVRSRVELARLFS</sequence>
<dbReference type="EMBL" id="JACHGN010000010">
    <property type="protein sequence ID" value="MBB5135260.1"/>
    <property type="molecule type" value="Genomic_DNA"/>
</dbReference>